<dbReference type="PROSITE" id="PS51257">
    <property type="entry name" value="PROKAR_LIPOPROTEIN"/>
    <property type="match status" value="1"/>
</dbReference>
<feature type="transmembrane region" description="Helical" evidence="6">
    <location>
        <begin position="355"/>
        <end position="379"/>
    </location>
</feature>
<dbReference type="InterPro" id="IPR036866">
    <property type="entry name" value="RibonucZ/Hydroxyglut_hydro"/>
</dbReference>
<evidence type="ECO:0000256" key="2">
    <source>
        <dbReference type="ARBA" id="ARBA00022475"/>
    </source>
</evidence>
<dbReference type="InterPro" id="IPR052159">
    <property type="entry name" value="Competence_DNA_uptake"/>
</dbReference>
<sequence length="748" mass="84270">MRNRPLLSVCLIILCVLASCTLVGKERFIKELRPSPLEICTTEDESVIVCGVIYRQEQKENGQMIYLKHNSVYSISNKQKFQESKIIVYINSKEKLHIGNRIKVRGTVSFYENARNPGNFDQKFYYQKQGIHGKIYGSQMQITDKSVDVFREKLAVFRAGWKELLVREMGEREGGVLAAILLGEKSDMDPEMKELYQVNGIGHILAISGLHLSFAGLGAYRLFRRLTGSCKAGGLAGGMLLFLYVSMIGMTVSVLRAWVMFLFRVGADVTGRKYDMPTALSVAAVIAVGSNPLYLYDGGFLLSFGALLAICTVIPLVKKESQQPVLVRILGPGIAMNCVLWPVILYFFFEVPLYSVILNLLVIPLMPVILSCGMAGSLVRMAGGTSGTWILMVCSRILKLYDGCCVLLLKFPVARWIAGRPEKWRCIVYYLMLSGIILIWKYMDRQPVKIRKKYMASLTLYITAWLILISGPLLRRGMEVTMLDIGQGDCICVQGPKHQNYLIDGGSSDVKEIGKYRIEPFLKSRGIAQLDYVFLSHGDLDHMNGIEELLMRQDVGVRIRNLVVPEKQYWDERILKIITMAKMYGTDVKEMEYGTELKEGEMKFTCLGPGGNTDDKSHNVTTGNESSMILHLEYGEFDMLFTGDVEKEGEERLTEVLDVIQEEKKITWEILKTAHHGSKNSTTETFLQTVYPQYAWISAGRKNRYGHPHDLTLKRLEKSGAKIYSTQDNGAVAVTVRKKTMWIHGGNS</sequence>
<dbReference type="PANTHER" id="PTHR30619:SF1">
    <property type="entry name" value="RECOMBINATION PROTEIN 2"/>
    <property type="match status" value="1"/>
</dbReference>
<dbReference type="NCBIfam" id="TIGR00360">
    <property type="entry name" value="ComEC_N-term"/>
    <property type="match status" value="1"/>
</dbReference>
<dbReference type="SMART" id="SM00849">
    <property type="entry name" value="Lactamase_B"/>
    <property type="match status" value="1"/>
</dbReference>
<gene>
    <name evidence="8" type="ORF">ERS852526_02352</name>
</gene>
<evidence type="ECO:0000313" key="8">
    <source>
        <dbReference type="EMBL" id="CUP93527.1"/>
    </source>
</evidence>
<evidence type="ECO:0000256" key="4">
    <source>
        <dbReference type="ARBA" id="ARBA00022989"/>
    </source>
</evidence>
<feature type="transmembrane region" description="Helical" evidence="6">
    <location>
        <begin position="200"/>
        <end position="223"/>
    </location>
</feature>
<evidence type="ECO:0000313" key="9">
    <source>
        <dbReference type="Proteomes" id="UP000095485"/>
    </source>
</evidence>
<dbReference type="Gene3D" id="3.60.15.10">
    <property type="entry name" value="Ribonuclease Z/Hydroxyacylglutathione hydrolase-like"/>
    <property type="match status" value="1"/>
</dbReference>
<name>A0A174SC73_9FIRM</name>
<dbReference type="InterPro" id="IPR025405">
    <property type="entry name" value="DUF4131"/>
</dbReference>
<dbReference type="EMBL" id="CZAY01000018">
    <property type="protein sequence ID" value="CUP93527.1"/>
    <property type="molecule type" value="Genomic_DNA"/>
</dbReference>
<keyword evidence="3 6" id="KW-0812">Transmembrane</keyword>
<dbReference type="InterPro" id="IPR035681">
    <property type="entry name" value="ComA-like_MBL"/>
</dbReference>
<dbReference type="Pfam" id="PF03772">
    <property type="entry name" value="Competence"/>
    <property type="match status" value="1"/>
</dbReference>
<dbReference type="InterPro" id="IPR004797">
    <property type="entry name" value="Competence_ComEC/Rec2"/>
</dbReference>
<dbReference type="RefSeq" id="WP_055284031.1">
    <property type="nucleotide sequence ID" value="NZ_CZAY01000018.1"/>
</dbReference>
<dbReference type="InterPro" id="IPR004477">
    <property type="entry name" value="ComEC_N"/>
</dbReference>
<dbReference type="SUPFAM" id="SSF56281">
    <property type="entry name" value="Metallo-hydrolase/oxidoreductase"/>
    <property type="match status" value="1"/>
</dbReference>
<evidence type="ECO:0000256" key="1">
    <source>
        <dbReference type="ARBA" id="ARBA00004651"/>
    </source>
</evidence>
<evidence type="ECO:0000256" key="6">
    <source>
        <dbReference type="SAM" id="Phobius"/>
    </source>
</evidence>
<dbReference type="OrthoDB" id="9761531at2"/>
<feature type="transmembrane region" description="Helical" evidence="6">
    <location>
        <begin position="424"/>
        <end position="442"/>
    </location>
</feature>
<dbReference type="Pfam" id="PF13567">
    <property type="entry name" value="DUF4131"/>
    <property type="match status" value="1"/>
</dbReference>
<feature type="domain" description="Metallo-beta-lactamase" evidence="7">
    <location>
        <begin position="487"/>
        <end position="701"/>
    </location>
</feature>
<feature type="transmembrane region" description="Helical" evidence="6">
    <location>
        <begin position="329"/>
        <end position="349"/>
    </location>
</feature>
<accession>A0A174SC73</accession>
<reference evidence="8 9" key="1">
    <citation type="submission" date="2015-09" db="EMBL/GenBank/DDBJ databases">
        <authorList>
            <consortium name="Pathogen Informatics"/>
        </authorList>
    </citation>
    <scope>NUCLEOTIDE SEQUENCE [LARGE SCALE GENOMIC DNA]</scope>
    <source>
        <strain evidence="8 9">2789STDY5834914</strain>
    </source>
</reference>
<dbReference type="Proteomes" id="UP000095485">
    <property type="component" value="Unassembled WGS sequence"/>
</dbReference>
<proteinExistence type="predicted"/>
<evidence type="ECO:0000259" key="7">
    <source>
        <dbReference type="SMART" id="SM00849"/>
    </source>
</evidence>
<dbReference type="CDD" id="cd07731">
    <property type="entry name" value="ComA-like_MBL-fold"/>
    <property type="match status" value="1"/>
</dbReference>
<evidence type="ECO:0000256" key="3">
    <source>
        <dbReference type="ARBA" id="ARBA00022692"/>
    </source>
</evidence>
<dbReference type="PANTHER" id="PTHR30619">
    <property type="entry name" value="DNA INTERNALIZATION/COMPETENCE PROTEIN COMEC/REC2"/>
    <property type="match status" value="1"/>
</dbReference>
<keyword evidence="5 6" id="KW-0472">Membrane</keyword>
<dbReference type="Pfam" id="PF00753">
    <property type="entry name" value="Lactamase_B"/>
    <property type="match status" value="1"/>
</dbReference>
<dbReference type="NCBIfam" id="TIGR00361">
    <property type="entry name" value="ComEC_Rec2"/>
    <property type="match status" value="1"/>
</dbReference>
<dbReference type="AlphaFoldDB" id="A0A174SC73"/>
<dbReference type="GeneID" id="96229632"/>
<organism evidence="8 9">
    <name type="scientific">Dorea longicatena</name>
    <dbReference type="NCBI Taxonomy" id="88431"/>
    <lineage>
        <taxon>Bacteria</taxon>
        <taxon>Bacillati</taxon>
        <taxon>Bacillota</taxon>
        <taxon>Clostridia</taxon>
        <taxon>Lachnospirales</taxon>
        <taxon>Lachnospiraceae</taxon>
        <taxon>Dorea</taxon>
    </lineage>
</organism>
<feature type="transmembrane region" description="Helical" evidence="6">
    <location>
        <begin position="298"/>
        <end position="317"/>
    </location>
</feature>
<feature type="transmembrane region" description="Helical" evidence="6">
    <location>
        <begin position="235"/>
        <end position="259"/>
    </location>
</feature>
<feature type="transmembrane region" description="Helical" evidence="6">
    <location>
        <begin position="454"/>
        <end position="474"/>
    </location>
</feature>
<dbReference type="InterPro" id="IPR001279">
    <property type="entry name" value="Metallo-B-lactamas"/>
</dbReference>
<keyword evidence="2" id="KW-1003">Cell membrane</keyword>
<protein>
    <submittedName>
        <fullName evidence="8">ComEC family competence protein</fullName>
    </submittedName>
</protein>
<dbReference type="GO" id="GO:0005886">
    <property type="term" value="C:plasma membrane"/>
    <property type="evidence" value="ECO:0007669"/>
    <property type="project" value="UniProtKB-SubCell"/>
</dbReference>
<comment type="subcellular location">
    <subcellularLocation>
        <location evidence="1">Cell membrane</location>
        <topology evidence="1">Multi-pass membrane protein</topology>
    </subcellularLocation>
</comment>
<keyword evidence="4 6" id="KW-1133">Transmembrane helix</keyword>
<dbReference type="GO" id="GO:0030420">
    <property type="term" value="P:establishment of competence for transformation"/>
    <property type="evidence" value="ECO:0007669"/>
    <property type="project" value="InterPro"/>
</dbReference>
<evidence type="ECO:0000256" key="5">
    <source>
        <dbReference type="ARBA" id="ARBA00023136"/>
    </source>
</evidence>